<organism evidence="2 3">
    <name type="scientific">Rugamonas fusca</name>
    <dbReference type="NCBI Taxonomy" id="2758568"/>
    <lineage>
        <taxon>Bacteria</taxon>
        <taxon>Pseudomonadati</taxon>
        <taxon>Pseudomonadota</taxon>
        <taxon>Betaproteobacteria</taxon>
        <taxon>Burkholderiales</taxon>
        <taxon>Oxalobacteraceae</taxon>
        <taxon>Telluria group</taxon>
        <taxon>Rugamonas</taxon>
    </lineage>
</organism>
<accession>A0A7W2EH08</accession>
<evidence type="ECO:0000313" key="3">
    <source>
        <dbReference type="Proteomes" id="UP000566711"/>
    </source>
</evidence>
<keyword evidence="3" id="KW-1185">Reference proteome</keyword>
<dbReference type="RefSeq" id="WP_182216588.1">
    <property type="nucleotide sequence ID" value="NZ_JACEZS010000006.1"/>
</dbReference>
<dbReference type="AlphaFoldDB" id="A0A7W2EH08"/>
<sequence>MTALDWFNSALSITGRLLGYISARGELQRLRGIRKVPKLIKEKAFYERLRASPPAQQAYLLESVLIILAIIGAGTMCAALVSLPPSNFAKYEPLRNWAVGGTTYLFSLYHLGKYWNVTKRYEKTMNRLNAEITHYRQD</sequence>
<evidence type="ECO:0000313" key="2">
    <source>
        <dbReference type="EMBL" id="MBA5605560.1"/>
    </source>
</evidence>
<dbReference type="EMBL" id="JACEZS010000006">
    <property type="protein sequence ID" value="MBA5605560.1"/>
    <property type="molecule type" value="Genomic_DNA"/>
</dbReference>
<name>A0A7W2EH08_9BURK</name>
<evidence type="ECO:0000256" key="1">
    <source>
        <dbReference type="SAM" id="Phobius"/>
    </source>
</evidence>
<protein>
    <submittedName>
        <fullName evidence="2">Uncharacterized protein</fullName>
    </submittedName>
</protein>
<keyword evidence="1" id="KW-0472">Membrane</keyword>
<feature type="transmembrane region" description="Helical" evidence="1">
    <location>
        <begin position="94"/>
        <end position="111"/>
    </location>
</feature>
<comment type="caution">
    <text evidence="2">The sequence shown here is derived from an EMBL/GenBank/DDBJ whole genome shotgun (WGS) entry which is preliminary data.</text>
</comment>
<reference evidence="2 3" key="1">
    <citation type="submission" date="2020-07" db="EMBL/GenBank/DDBJ databases">
        <title>Novel species isolated from subtropical streams in China.</title>
        <authorList>
            <person name="Lu H."/>
        </authorList>
    </citation>
    <scope>NUCLEOTIDE SEQUENCE [LARGE SCALE GENOMIC DNA]</scope>
    <source>
        <strain evidence="2 3">FT3S</strain>
    </source>
</reference>
<dbReference type="Proteomes" id="UP000566711">
    <property type="component" value="Unassembled WGS sequence"/>
</dbReference>
<keyword evidence="1" id="KW-0812">Transmembrane</keyword>
<gene>
    <name evidence="2" type="ORF">H3H36_09325</name>
</gene>
<feature type="transmembrane region" description="Helical" evidence="1">
    <location>
        <begin position="58"/>
        <end position="82"/>
    </location>
</feature>
<keyword evidence="1" id="KW-1133">Transmembrane helix</keyword>
<proteinExistence type="predicted"/>